<accession>A0ABS9UEH9</accession>
<proteinExistence type="predicted"/>
<reference evidence="2 3" key="1">
    <citation type="submission" date="2022-03" db="EMBL/GenBank/DDBJ databases">
        <authorList>
            <person name="Jo J.-H."/>
            <person name="Im W.-T."/>
        </authorList>
    </citation>
    <scope>NUCLEOTIDE SEQUENCE [LARGE SCALE GENOMIC DNA]</scope>
    <source>
        <strain evidence="2 3">MA9</strain>
    </source>
</reference>
<dbReference type="InterPro" id="IPR027417">
    <property type="entry name" value="P-loop_NTPase"/>
</dbReference>
<sequence>MYLDLNKTDYALQINGEWGIGKTHFVLNEVKQYIESKELNLDKEKQQEESEENYYKFIYISLNGLKNVDEIGEKILLSNYSKLETGFAITKSIFKLASLIPGAAPITEVGQNIQTEIQSKGFKKLDLKKMVLCFDDLERIDPSVNIEEVLGYINTNFVEHENLKTIFVSNQDKLVKGDTFNLIKEKVIGRTLTFNRPITNILGRYLADIYKGDYLKYLNSEISFIKKTMDVSGIVNLRTLRFALDNFSSIFNSLDNTFFQQNVWLQKNQKVVLRNLFVFNVIISNEHKEGKIKDIDTLKKLEFDSFSLLFFNSRDKEKQQNGVELNEEYENSFIKKYFKEEFGYSILKEFYKYYNTILVLVC</sequence>
<gene>
    <name evidence="2" type="ORF">LZ480_12660</name>
</gene>
<dbReference type="Gene3D" id="3.40.50.300">
    <property type="entry name" value="P-loop containing nucleotide triphosphate hydrolases"/>
    <property type="match status" value="1"/>
</dbReference>
<protein>
    <submittedName>
        <fullName evidence="2">KAP family NTPase</fullName>
    </submittedName>
</protein>
<feature type="domain" description="KAP NTPase" evidence="1">
    <location>
        <begin position="7"/>
        <end position="247"/>
    </location>
</feature>
<evidence type="ECO:0000313" key="2">
    <source>
        <dbReference type="EMBL" id="MCH7322742.1"/>
    </source>
</evidence>
<name>A0ABS9UEH9_9BACL</name>
<keyword evidence="3" id="KW-1185">Reference proteome</keyword>
<dbReference type="Proteomes" id="UP001316087">
    <property type="component" value="Unassembled WGS sequence"/>
</dbReference>
<evidence type="ECO:0000313" key="3">
    <source>
        <dbReference type="Proteomes" id="UP001316087"/>
    </source>
</evidence>
<dbReference type="InterPro" id="IPR011646">
    <property type="entry name" value="KAP_P-loop"/>
</dbReference>
<evidence type="ECO:0000259" key="1">
    <source>
        <dbReference type="Pfam" id="PF07693"/>
    </source>
</evidence>
<dbReference type="EMBL" id="JAKZFC010000004">
    <property type="protein sequence ID" value="MCH7322742.1"/>
    <property type="molecule type" value="Genomic_DNA"/>
</dbReference>
<dbReference type="RefSeq" id="WP_241369804.1">
    <property type="nucleotide sequence ID" value="NZ_JAKZFC010000004.1"/>
</dbReference>
<comment type="caution">
    <text evidence="2">The sequence shown here is derived from an EMBL/GenBank/DDBJ whole genome shotgun (WGS) entry which is preliminary data.</text>
</comment>
<dbReference type="Pfam" id="PF07693">
    <property type="entry name" value="KAP_NTPase"/>
    <property type="match status" value="1"/>
</dbReference>
<dbReference type="SUPFAM" id="SSF52540">
    <property type="entry name" value="P-loop containing nucleoside triphosphate hydrolases"/>
    <property type="match status" value="1"/>
</dbReference>
<organism evidence="2 3">
    <name type="scientific">Solibacillus palustris</name>
    <dbReference type="NCBI Taxonomy" id="2908203"/>
    <lineage>
        <taxon>Bacteria</taxon>
        <taxon>Bacillati</taxon>
        <taxon>Bacillota</taxon>
        <taxon>Bacilli</taxon>
        <taxon>Bacillales</taxon>
        <taxon>Caryophanaceae</taxon>
        <taxon>Solibacillus</taxon>
    </lineage>
</organism>